<evidence type="ECO:0000313" key="16">
    <source>
        <dbReference type="Proteomes" id="UP000306985"/>
    </source>
</evidence>
<dbReference type="PRINTS" id="PR00344">
    <property type="entry name" value="BCTRLSENSOR"/>
</dbReference>
<dbReference type="FunFam" id="1.10.287.130:FF:000008">
    <property type="entry name" value="Two-component sensor histidine kinase"/>
    <property type="match status" value="1"/>
</dbReference>
<dbReference type="InterPro" id="IPR003661">
    <property type="entry name" value="HisK_dim/P_dom"/>
</dbReference>
<dbReference type="CDD" id="cd00082">
    <property type="entry name" value="HisKA"/>
    <property type="match status" value="1"/>
</dbReference>
<reference evidence="15 16" key="1">
    <citation type="submission" date="2019-05" db="EMBL/GenBank/DDBJ databases">
        <title>Nakamurella sp. N5BH11, whole genome shotgun sequence.</title>
        <authorList>
            <person name="Tuo L."/>
        </authorList>
    </citation>
    <scope>NUCLEOTIDE SEQUENCE [LARGE SCALE GENOMIC DNA]</scope>
    <source>
        <strain evidence="15 16">N5BH11</strain>
    </source>
</reference>
<protein>
    <recommendedName>
        <fullName evidence="12">Sensor-like histidine kinase SenX3</fullName>
        <ecNumber evidence="3">2.7.13.3</ecNumber>
    </recommendedName>
</protein>
<evidence type="ECO:0000256" key="3">
    <source>
        <dbReference type="ARBA" id="ARBA00012438"/>
    </source>
</evidence>
<comment type="caution">
    <text evidence="15">The sequence shown here is derived from an EMBL/GenBank/DDBJ whole genome shotgun (WGS) entry which is preliminary data.</text>
</comment>
<dbReference type="InterPro" id="IPR004358">
    <property type="entry name" value="Sig_transdc_His_kin-like_C"/>
</dbReference>
<proteinExistence type="predicted"/>
<accession>A0A4U6QH09</accession>
<keyword evidence="5" id="KW-0597">Phosphoprotein</keyword>
<keyword evidence="16" id="KW-1185">Reference proteome</keyword>
<keyword evidence="4" id="KW-1003">Cell membrane</keyword>
<evidence type="ECO:0000256" key="11">
    <source>
        <dbReference type="ARBA" id="ARBA00023136"/>
    </source>
</evidence>
<dbReference type="Pfam" id="PF00512">
    <property type="entry name" value="HisKA"/>
    <property type="match status" value="1"/>
</dbReference>
<evidence type="ECO:0000256" key="1">
    <source>
        <dbReference type="ARBA" id="ARBA00000085"/>
    </source>
</evidence>
<dbReference type="EC" id="2.7.13.3" evidence="3"/>
<dbReference type="FunFam" id="3.30.565.10:FF:000023">
    <property type="entry name" value="PAS domain-containing sensor histidine kinase"/>
    <property type="match status" value="1"/>
</dbReference>
<keyword evidence="10" id="KW-0902">Two-component regulatory system</keyword>
<feature type="domain" description="Histidine kinase" evidence="14">
    <location>
        <begin position="157"/>
        <end position="373"/>
    </location>
</feature>
<evidence type="ECO:0000256" key="8">
    <source>
        <dbReference type="ARBA" id="ARBA00022777"/>
    </source>
</evidence>
<evidence type="ECO:0000259" key="14">
    <source>
        <dbReference type="PROSITE" id="PS50109"/>
    </source>
</evidence>
<dbReference type="InterPro" id="IPR050351">
    <property type="entry name" value="BphY/WalK/GraS-like"/>
</dbReference>
<dbReference type="Proteomes" id="UP000306985">
    <property type="component" value="Unassembled WGS sequence"/>
</dbReference>
<keyword evidence="9" id="KW-0067">ATP-binding</keyword>
<dbReference type="SUPFAM" id="SSF55874">
    <property type="entry name" value="ATPase domain of HSP90 chaperone/DNA topoisomerase II/histidine kinase"/>
    <property type="match status" value="1"/>
</dbReference>
<dbReference type="OrthoDB" id="9813151at2"/>
<dbReference type="SMART" id="SM00388">
    <property type="entry name" value="HisKA"/>
    <property type="match status" value="1"/>
</dbReference>
<dbReference type="Gene3D" id="3.30.565.10">
    <property type="entry name" value="Histidine kinase-like ATPase, C-terminal domain"/>
    <property type="match status" value="1"/>
</dbReference>
<evidence type="ECO:0000256" key="2">
    <source>
        <dbReference type="ARBA" id="ARBA00004236"/>
    </source>
</evidence>
<dbReference type="Gene3D" id="1.10.287.130">
    <property type="match status" value="1"/>
</dbReference>
<dbReference type="SMART" id="SM00387">
    <property type="entry name" value="HATPase_c"/>
    <property type="match status" value="1"/>
</dbReference>
<dbReference type="InterPro" id="IPR036097">
    <property type="entry name" value="HisK_dim/P_sf"/>
</dbReference>
<comment type="catalytic activity">
    <reaction evidence="1">
        <text>ATP + protein L-histidine = ADP + protein N-phospho-L-histidine.</text>
        <dbReference type="EC" id="2.7.13.3"/>
    </reaction>
</comment>
<dbReference type="SUPFAM" id="SSF47384">
    <property type="entry name" value="Homodimeric domain of signal transducing histidine kinase"/>
    <property type="match status" value="1"/>
</dbReference>
<keyword evidence="11" id="KW-0472">Membrane</keyword>
<evidence type="ECO:0000256" key="6">
    <source>
        <dbReference type="ARBA" id="ARBA00022679"/>
    </source>
</evidence>
<dbReference type="GO" id="GO:0005886">
    <property type="term" value="C:plasma membrane"/>
    <property type="evidence" value="ECO:0007669"/>
    <property type="project" value="UniProtKB-SubCell"/>
</dbReference>
<dbReference type="InterPro" id="IPR005467">
    <property type="entry name" value="His_kinase_dom"/>
</dbReference>
<dbReference type="GO" id="GO:0000155">
    <property type="term" value="F:phosphorelay sensor kinase activity"/>
    <property type="evidence" value="ECO:0007669"/>
    <property type="project" value="InterPro"/>
</dbReference>
<evidence type="ECO:0000256" key="12">
    <source>
        <dbReference type="ARBA" id="ARBA00039401"/>
    </source>
</evidence>
<dbReference type="EMBL" id="SZZH01000002">
    <property type="protein sequence ID" value="TKV59296.1"/>
    <property type="molecule type" value="Genomic_DNA"/>
</dbReference>
<keyword evidence="7" id="KW-0547">Nucleotide-binding</keyword>
<dbReference type="AlphaFoldDB" id="A0A4U6QH09"/>
<evidence type="ECO:0000256" key="5">
    <source>
        <dbReference type="ARBA" id="ARBA00022553"/>
    </source>
</evidence>
<evidence type="ECO:0000256" key="9">
    <source>
        <dbReference type="ARBA" id="ARBA00022840"/>
    </source>
</evidence>
<keyword evidence="8 15" id="KW-0418">Kinase</keyword>
<dbReference type="Pfam" id="PF02518">
    <property type="entry name" value="HATPase_c"/>
    <property type="match status" value="1"/>
</dbReference>
<dbReference type="PANTHER" id="PTHR45453">
    <property type="entry name" value="PHOSPHATE REGULON SENSOR PROTEIN PHOR"/>
    <property type="match status" value="1"/>
</dbReference>
<sequence length="400" mass="41400">MVVALVGIAGAAAGFVAGVVVAERRFENRPEARRAESDAALAVEVVRRSATGYLVLDAEGHTELANDRASELGALRAGVIDEAIADAADRTRVSGEPIDVKLNPPPALPNLAGVITRTPTAVTAIVQAVDGGRVLVSVTDESAARRVEDVRRDFIANVSHELKTPVSSMGLLAEAALDASDDPEAVRHFVAKLHSESVRLGTLVNELISLSRLQGAEPLLDLVPVEIDGVVDEALNRVATRAEASGITLASDGPSGLVVRGDRTLLVTALTNLIDNAVQYSPAGTPVSISRAQRDGMVRLAVTDRGIGISGENQRRIFERFFRVDPARSRATGGTGLGLAIVKHIAANHGGTATVWSRPGTGSTFTLILPVLTAPRSAPGPAGVPADPSPGSSLSPLGGV</sequence>
<comment type="subcellular location">
    <subcellularLocation>
        <location evidence="2">Cell membrane</location>
    </subcellularLocation>
</comment>
<evidence type="ECO:0000256" key="10">
    <source>
        <dbReference type="ARBA" id="ARBA00023012"/>
    </source>
</evidence>
<dbReference type="InterPro" id="IPR036890">
    <property type="entry name" value="HATPase_C_sf"/>
</dbReference>
<keyword evidence="6" id="KW-0808">Transferase</keyword>
<name>A0A4U6QH09_9ACTN</name>
<evidence type="ECO:0000256" key="7">
    <source>
        <dbReference type="ARBA" id="ARBA00022741"/>
    </source>
</evidence>
<dbReference type="CDD" id="cd00075">
    <property type="entry name" value="HATPase"/>
    <property type="match status" value="1"/>
</dbReference>
<dbReference type="GO" id="GO:0016036">
    <property type="term" value="P:cellular response to phosphate starvation"/>
    <property type="evidence" value="ECO:0007669"/>
    <property type="project" value="TreeGrafter"/>
</dbReference>
<evidence type="ECO:0000313" key="15">
    <source>
        <dbReference type="EMBL" id="TKV59296.1"/>
    </source>
</evidence>
<organism evidence="15 16">
    <name type="scientific">Nakamurella flava</name>
    <dbReference type="NCBI Taxonomy" id="2576308"/>
    <lineage>
        <taxon>Bacteria</taxon>
        <taxon>Bacillati</taxon>
        <taxon>Actinomycetota</taxon>
        <taxon>Actinomycetes</taxon>
        <taxon>Nakamurellales</taxon>
        <taxon>Nakamurellaceae</taxon>
        <taxon>Nakamurella</taxon>
    </lineage>
</organism>
<dbReference type="PANTHER" id="PTHR45453:SF1">
    <property type="entry name" value="PHOSPHATE REGULON SENSOR PROTEIN PHOR"/>
    <property type="match status" value="1"/>
</dbReference>
<gene>
    <name evidence="15" type="ORF">FDO65_11400</name>
</gene>
<evidence type="ECO:0000256" key="13">
    <source>
        <dbReference type="SAM" id="MobiDB-lite"/>
    </source>
</evidence>
<dbReference type="GO" id="GO:0005524">
    <property type="term" value="F:ATP binding"/>
    <property type="evidence" value="ECO:0007669"/>
    <property type="project" value="UniProtKB-KW"/>
</dbReference>
<dbReference type="GO" id="GO:0004721">
    <property type="term" value="F:phosphoprotein phosphatase activity"/>
    <property type="evidence" value="ECO:0007669"/>
    <property type="project" value="TreeGrafter"/>
</dbReference>
<feature type="region of interest" description="Disordered" evidence="13">
    <location>
        <begin position="377"/>
        <end position="400"/>
    </location>
</feature>
<dbReference type="InterPro" id="IPR003594">
    <property type="entry name" value="HATPase_dom"/>
</dbReference>
<feature type="compositionally biased region" description="Low complexity" evidence="13">
    <location>
        <begin position="389"/>
        <end position="400"/>
    </location>
</feature>
<evidence type="ECO:0000256" key="4">
    <source>
        <dbReference type="ARBA" id="ARBA00022475"/>
    </source>
</evidence>
<dbReference type="PROSITE" id="PS50109">
    <property type="entry name" value="HIS_KIN"/>
    <property type="match status" value="1"/>
</dbReference>